<dbReference type="PANTHER" id="PTHR34846">
    <property type="entry name" value="4-CARBOXYMUCONOLACTONE DECARBOXYLASE FAMILY PROTEIN (AFU_ORTHOLOGUE AFUA_6G11590)"/>
    <property type="match status" value="1"/>
</dbReference>
<name>A0A936TCE3_9ACTN</name>
<dbReference type="InterPro" id="IPR003779">
    <property type="entry name" value="CMD-like"/>
</dbReference>
<evidence type="ECO:0000313" key="4">
    <source>
        <dbReference type="Proteomes" id="UP000727993"/>
    </source>
</evidence>
<evidence type="ECO:0000256" key="1">
    <source>
        <dbReference type="SAM" id="MobiDB-lite"/>
    </source>
</evidence>
<organism evidence="3 4">
    <name type="scientific">Candidatus Neomicrothrix subdominans</name>
    <dbReference type="NCBI Taxonomy" id="2954438"/>
    <lineage>
        <taxon>Bacteria</taxon>
        <taxon>Bacillati</taxon>
        <taxon>Actinomycetota</taxon>
        <taxon>Acidimicrobiia</taxon>
        <taxon>Acidimicrobiales</taxon>
        <taxon>Microthrixaceae</taxon>
        <taxon>Candidatus Neomicrothrix</taxon>
    </lineage>
</organism>
<evidence type="ECO:0000259" key="2">
    <source>
        <dbReference type="Pfam" id="PF02627"/>
    </source>
</evidence>
<feature type="region of interest" description="Disordered" evidence="1">
    <location>
        <begin position="192"/>
        <end position="216"/>
    </location>
</feature>
<comment type="caution">
    <text evidence="3">The sequence shown here is derived from an EMBL/GenBank/DDBJ whole genome shotgun (WGS) entry which is preliminary data.</text>
</comment>
<sequence length="216" mass="23572">MGRLGQVPLDEVSDPRVAATYAYIFGDKDPVSDPGTATGSPGDWWTTFAASPDVFAHCLAGFALYRDPERRLDPVLRELGQTRAGWLRQSNFVYSQHRKSCRGLGMDEAKIDAIASWEVSALFEPAERAVLAYTDGLVGANGRVSDAVFVELRAHLSDEEIIEFTYITAWYAMHADISKALRLEWDDVDDPIREIDGGEGASDVIEPGPGGGRPPG</sequence>
<accession>A0A936TCE3</accession>
<dbReference type="InterPro" id="IPR029032">
    <property type="entry name" value="AhpD-like"/>
</dbReference>
<dbReference type="AlphaFoldDB" id="A0A936TCE3"/>
<protein>
    <submittedName>
        <fullName evidence="3">Carboxymuconolactone decarboxylase family protein</fullName>
    </submittedName>
</protein>
<reference evidence="3 4" key="1">
    <citation type="submission" date="2020-10" db="EMBL/GenBank/DDBJ databases">
        <title>Connecting structure to function with the recovery of over 1000 high-quality activated sludge metagenome-assembled genomes encoding full-length rRNA genes using long-read sequencing.</title>
        <authorList>
            <person name="Singleton C.M."/>
            <person name="Petriglieri F."/>
            <person name="Kristensen J.M."/>
            <person name="Kirkegaard R.H."/>
            <person name="Michaelsen T.Y."/>
            <person name="Andersen M.H."/>
            <person name="Karst S.M."/>
            <person name="Dueholm M.S."/>
            <person name="Nielsen P.H."/>
            <person name="Albertsen M."/>
        </authorList>
    </citation>
    <scope>NUCLEOTIDE SEQUENCE [LARGE SCALE GENOMIC DNA]</scope>
    <source>
        <strain evidence="3">Lyne_18-Q3-R50-59_MAXAC.006</strain>
    </source>
</reference>
<dbReference type="Gene3D" id="1.20.1290.10">
    <property type="entry name" value="AhpD-like"/>
    <property type="match status" value="1"/>
</dbReference>
<dbReference type="SUPFAM" id="SSF69118">
    <property type="entry name" value="AhpD-like"/>
    <property type="match status" value="1"/>
</dbReference>
<dbReference type="EMBL" id="JADJZA010000001">
    <property type="protein sequence ID" value="MBK9296143.1"/>
    <property type="molecule type" value="Genomic_DNA"/>
</dbReference>
<gene>
    <name evidence="3" type="ORF">IPN02_04585</name>
</gene>
<dbReference type="Pfam" id="PF02627">
    <property type="entry name" value="CMD"/>
    <property type="match status" value="1"/>
</dbReference>
<evidence type="ECO:0000313" key="3">
    <source>
        <dbReference type="EMBL" id="MBK9296143.1"/>
    </source>
</evidence>
<proteinExistence type="predicted"/>
<feature type="domain" description="Carboxymuconolactone decarboxylase-like" evidence="2">
    <location>
        <begin position="61"/>
        <end position="135"/>
    </location>
</feature>
<dbReference type="Proteomes" id="UP000727993">
    <property type="component" value="Unassembled WGS sequence"/>
</dbReference>
<dbReference type="PANTHER" id="PTHR34846:SF5">
    <property type="entry name" value="CARBOXYMUCONOLACTONE DECARBOXYLASE-LIKE DOMAIN-CONTAINING PROTEIN"/>
    <property type="match status" value="1"/>
</dbReference>
<dbReference type="GO" id="GO:0051920">
    <property type="term" value="F:peroxiredoxin activity"/>
    <property type="evidence" value="ECO:0007669"/>
    <property type="project" value="InterPro"/>
</dbReference>